<protein>
    <recommendedName>
        <fullName evidence="3">DUF2459 domain-containing protein</fullName>
    </recommendedName>
</protein>
<sequence length="229" mass="24734">MKLVWPRKGWIWKGPLAVLVLLFAMTVVTARHGNQALYPAANDTVTVYILNNGFHTDIVLPAKEVWARGGVLAKAGQAAGDKSWLIYGWGDAGFYSASGTSIERAFDGMRALFAPNNPSVIRVWGIDSDPGQAWKAPDVVAIRMSRAGFNAMADSMDASFVTKDGAPVTDKVTTPGNPFFTSHQHFSIIRLCNNWTGDQLHAAGLPTTPMIDGLAPLLALDLSLRAKVR</sequence>
<keyword evidence="2" id="KW-1185">Reference proteome</keyword>
<dbReference type="OrthoDB" id="211174at2"/>
<evidence type="ECO:0000313" key="2">
    <source>
        <dbReference type="Proteomes" id="UP000006512"/>
    </source>
</evidence>
<evidence type="ECO:0008006" key="3">
    <source>
        <dbReference type="Google" id="ProtNLM"/>
    </source>
</evidence>
<dbReference type="RefSeq" id="WP_006272609.1">
    <property type="nucleotide sequence ID" value="NZ_GL883077.1"/>
</dbReference>
<dbReference type="InterPro" id="IPR011727">
    <property type="entry name" value="CHP02117"/>
</dbReference>
<evidence type="ECO:0000313" key="1">
    <source>
        <dbReference type="EMBL" id="EGF93412.1"/>
    </source>
</evidence>
<reference evidence="2" key="1">
    <citation type="submission" date="2011-03" db="EMBL/GenBank/DDBJ databases">
        <title>Draft genome sequence of Brevundimonas diminuta.</title>
        <authorList>
            <person name="Brown P.J.B."/>
            <person name="Buechlein A."/>
            <person name="Hemmerich C."/>
            <person name="Brun Y.V."/>
        </authorList>
    </citation>
    <scope>NUCLEOTIDE SEQUENCE [LARGE SCALE GENOMIC DNA]</scope>
    <source>
        <strain evidence="2">C19</strain>
    </source>
</reference>
<gene>
    <name evidence="1" type="ORF">ABI_18520</name>
</gene>
<dbReference type="HOGENOM" id="CLU_1222844_0_0_5"/>
<accession>F4QL37</accession>
<proteinExistence type="predicted"/>
<dbReference type="eggNOG" id="ENOG502Z9A2">
    <property type="taxonomic scope" value="Bacteria"/>
</dbReference>
<dbReference type="Pfam" id="PF09601">
    <property type="entry name" value="DUF2459"/>
    <property type="match status" value="1"/>
</dbReference>
<name>F4QL37_9CAUL</name>
<organism evidence="1 2">
    <name type="scientific">Asticcacaulis biprosthecium C19</name>
    <dbReference type="NCBI Taxonomy" id="715226"/>
    <lineage>
        <taxon>Bacteria</taxon>
        <taxon>Pseudomonadati</taxon>
        <taxon>Pseudomonadota</taxon>
        <taxon>Alphaproteobacteria</taxon>
        <taxon>Caulobacterales</taxon>
        <taxon>Caulobacteraceae</taxon>
        <taxon>Asticcacaulis</taxon>
    </lineage>
</organism>
<dbReference type="STRING" id="715226.ABI_18520"/>
<dbReference type="AlphaFoldDB" id="F4QL37"/>
<dbReference type="Proteomes" id="UP000006512">
    <property type="component" value="Unassembled WGS sequence"/>
</dbReference>
<dbReference type="EMBL" id="GL883077">
    <property type="protein sequence ID" value="EGF93412.1"/>
    <property type="molecule type" value="Genomic_DNA"/>
</dbReference>